<feature type="region of interest" description="Disordered" evidence="1">
    <location>
        <begin position="1"/>
        <end position="31"/>
    </location>
</feature>
<comment type="caution">
    <text evidence="2">The sequence shown here is derived from an EMBL/GenBank/DDBJ whole genome shotgun (WGS) entry which is preliminary data.</text>
</comment>
<dbReference type="EMBL" id="JAYMYQ010000009">
    <property type="protein sequence ID" value="KAK7313932.1"/>
    <property type="molecule type" value="Genomic_DNA"/>
</dbReference>
<sequence>MSREGGRNEGGRKAEDTEQEYKEEEKETSPSDWFLAQDSQYTHLPQHLFLKEGNCSIWRGPGVPCYTPPLDFGGETIGCQHKNIRKRHDLRYVGSRSGFSIKSWSCIGSILCASIWLGRADFSLVLGPSSTMVILFIQSLPHPSVTRIPCLFCYSGCRRNIPKISSSESCPSSNRSN</sequence>
<organism evidence="2 3">
    <name type="scientific">Canavalia gladiata</name>
    <name type="common">Sword bean</name>
    <name type="synonym">Dolichos gladiatus</name>
    <dbReference type="NCBI Taxonomy" id="3824"/>
    <lineage>
        <taxon>Eukaryota</taxon>
        <taxon>Viridiplantae</taxon>
        <taxon>Streptophyta</taxon>
        <taxon>Embryophyta</taxon>
        <taxon>Tracheophyta</taxon>
        <taxon>Spermatophyta</taxon>
        <taxon>Magnoliopsida</taxon>
        <taxon>eudicotyledons</taxon>
        <taxon>Gunneridae</taxon>
        <taxon>Pentapetalae</taxon>
        <taxon>rosids</taxon>
        <taxon>fabids</taxon>
        <taxon>Fabales</taxon>
        <taxon>Fabaceae</taxon>
        <taxon>Papilionoideae</taxon>
        <taxon>50 kb inversion clade</taxon>
        <taxon>NPAAA clade</taxon>
        <taxon>indigoferoid/millettioid clade</taxon>
        <taxon>Phaseoleae</taxon>
        <taxon>Canavalia</taxon>
    </lineage>
</organism>
<accession>A0AAN9KAK2</accession>
<gene>
    <name evidence="2" type="ORF">VNO77_39139</name>
</gene>
<name>A0AAN9KAK2_CANGL</name>
<feature type="compositionally biased region" description="Basic and acidic residues" evidence="1">
    <location>
        <begin position="1"/>
        <end position="29"/>
    </location>
</feature>
<reference evidence="2 3" key="1">
    <citation type="submission" date="2024-01" db="EMBL/GenBank/DDBJ databases">
        <title>The genomes of 5 underutilized Papilionoideae crops provide insights into root nodulation and disease resistanc.</title>
        <authorList>
            <person name="Jiang F."/>
        </authorList>
    </citation>
    <scope>NUCLEOTIDE SEQUENCE [LARGE SCALE GENOMIC DNA]</scope>
    <source>
        <strain evidence="2">LVBAO_FW01</strain>
        <tissue evidence="2">Leaves</tissue>
    </source>
</reference>
<evidence type="ECO:0000313" key="3">
    <source>
        <dbReference type="Proteomes" id="UP001367508"/>
    </source>
</evidence>
<dbReference type="AlphaFoldDB" id="A0AAN9KAK2"/>
<evidence type="ECO:0000313" key="2">
    <source>
        <dbReference type="EMBL" id="KAK7313932.1"/>
    </source>
</evidence>
<protein>
    <submittedName>
        <fullName evidence="2">Uncharacterized protein</fullName>
    </submittedName>
</protein>
<dbReference type="Proteomes" id="UP001367508">
    <property type="component" value="Unassembled WGS sequence"/>
</dbReference>
<keyword evidence="3" id="KW-1185">Reference proteome</keyword>
<evidence type="ECO:0000256" key="1">
    <source>
        <dbReference type="SAM" id="MobiDB-lite"/>
    </source>
</evidence>
<proteinExistence type="predicted"/>